<reference evidence="6 7" key="1">
    <citation type="submission" date="2021-01" db="EMBL/GenBank/DDBJ databases">
        <title>Genomics of switchgrass bacterial isolates.</title>
        <authorList>
            <person name="Shade A."/>
        </authorList>
    </citation>
    <scope>NUCLEOTIDE SEQUENCE [LARGE SCALE GENOMIC DNA]</scope>
    <source>
        <strain evidence="6 7">PvP111</strain>
    </source>
</reference>
<dbReference type="Pfam" id="PF18085">
    <property type="entry name" value="Mak_N_cap"/>
    <property type="match status" value="1"/>
</dbReference>
<protein>
    <recommendedName>
        <fullName evidence="5">Maltokinase N-terminal cap domain-containing protein</fullName>
    </recommendedName>
</protein>
<name>A0ABS2KVI3_9NOCA</name>
<dbReference type="EMBL" id="JAFBBK010000001">
    <property type="protein sequence ID" value="MBM7415927.1"/>
    <property type="molecule type" value="Genomic_DNA"/>
</dbReference>
<evidence type="ECO:0000256" key="1">
    <source>
        <dbReference type="ARBA" id="ARBA00022679"/>
    </source>
</evidence>
<dbReference type="Proteomes" id="UP000703038">
    <property type="component" value="Unassembled WGS sequence"/>
</dbReference>
<organism evidence="6 7">
    <name type="scientific">Rhodococcoides corynebacterioides</name>
    <dbReference type="NCBI Taxonomy" id="53972"/>
    <lineage>
        <taxon>Bacteria</taxon>
        <taxon>Bacillati</taxon>
        <taxon>Actinomycetota</taxon>
        <taxon>Actinomycetes</taxon>
        <taxon>Mycobacteriales</taxon>
        <taxon>Nocardiaceae</taxon>
        <taxon>Rhodococcoides</taxon>
    </lineage>
</organism>
<accession>A0ABS2KVI3</accession>
<evidence type="ECO:0000313" key="7">
    <source>
        <dbReference type="Proteomes" id="UP000703038"/>
    </source>
</evidence>
<evidence type="ECO:0000256" key="4">
    <source>
        <dbReference type="ARBA" id="ARBA00022840"/>
    </source>
</evidence>
<dbReference type="RefSeq" id="WP_204868868.1">
    <property type="nucleotide sequence ID" value="NZ_JAFBBK010000001.1"/>
</dbReference>
<sequence length="213" mass="22547">MALIHRATIVPTKIDLLRQWVPLQPWATGIDVGTLEVVDAYRFDDPDGEVGLESHLLRAADGTILHVPLTYRSAPLPGAETALITTMEHSVLGTRHVHDAAHDPVYLATLLRTVLTGGTQATFEYAEPGPERTVTALVHGTGQADADVPDVHAPSVDTRGTDTVVDVGTAALTLHHVPLDDPADRHALVGTWAGRAHPAVLATAVLHGTEHGG</sequence>
<evidence type="ECO:0000313" key="6">
    <source>
        <dbReference type="EMBL" id="MBM7415927.1"/>
    </source>
</evidence>
<keyword evidence="7" id="KW-1185">Reference proteome</keyword>
<evidence type="ECO:0000256" key="2">
    <source>
        <dbReference type="ARBA" id="ARBA00022741"/>
    </source>
</evidence>
<keyword evidence="4" id="KW-0067">ATP-binding</keyword>
<evidence type="ECO:0000259" key="5">
    <source>
        <dbReference type="Pfam" id="PF18085"/>
    </source>
</evidence>
<comment type="caution">
    <text evidence="6">The sequence shown here is derived from an EMBL/GenBank/DDBJ whole genome shotgun (WGS) entry which is preliminary data.</text>
</comment>
<gene>
    <name evidence="6" type="ORF">JOE42_002660</name>
</gene>
<feature type="domain" description="Maltokinase N-terminal cap" evidence="5">
    <location>
        <begin position="20"/>
        <end position="103"/>
    </location>
</feature>
<evidence type="ECO:0000256" key="3">
    <source>
        <dbReference type="ARBA" id="ARBA00022777"/>
    </source>
</evidence>
<keyword evidence="1" id="KW-0808">Transferase</keyword>
<dbReference type="InterPro" id="IPR040999">
    <property type="entry name" value="Mak_N_cap"/>
</dbReference>
<keyword evidence="3" id="KW-0418">Kinase</keyword>
<dbReference type="NCBIfam" id="NF047744">
    <property type="entry name" value="CG0192_rel"/>
    <property type="match status" value="1"/>
</dbReference>
<proteinExistence type="predicted"/>
<keyword evidence="2" id="KW-0547">Nucleotide-binding</keyword>